<name>A0ABX6V3N3_9GAMM</name>
<dbReference type="PANTHER" id="PTHR35175:SF2">
    <property type="entry name" value="DUF1289 DOMAIN-CONTAINING PROTEIN"/>
    <property type="match status" value="1"/>
</dbReference>
<dbReference type="Proteomes" id="UP000316416">
    <property type="component" value="Chromosome"/>
</dbReference>
<sequence length="79" mass="8930">MIQSPCVAKCGLNEEDICMGCYRHIDEIVAWGKADDDYKADVLEKLTPRKATMGEGVNSEIISRQKWQEAEARLETIEV</sequence>
<keyword evidence="2" id="KW-1185">Reference proteome</keyword>
<evidence type="ECO:0000313" key="1">
    <source>
        <dbReference type="EMBL" id="QPG57254.1"/>
    </source>
</evidence>
<evidence type="ECO:0000313" key="2">
    <source>
        <dbReference type="Proteomes" id="UP000316416"/>
    </source>
</evidence>
<gene>
    <name evidence="1" type="ORF">FM038_007230</name>
</gene>
<proteinExistence type="predicted"/>
<dbReference type="InterPro" id="IPR010710">
    <property type="entry name" value="DUF1289"/>
</dbReference>
<dbReference type="RefSeq" id="WP_142872617.1">
    <property type="nucleotide sequence ID" value="NZ_CP045503.2"/>
</dbReference>
<dbReference type="PANTHER" id="PTHR35175">
    <property type="entry name" value="DUF1289 DOMAIN-CONTAINING PROTEIN"/>
    <property type="match status" value="1"/>
</dbReference>
<accession>A0ABX6V3N3</accession>
<organism evidence="1 2">
    <name type="scientific">Shewanella eurypsychrophilus</name>
    <dbReference type="NCBI Taxonomy" id="2593656"/>
    <lineage>
        <taxon>Bacteria</taxon>
        <taxon>Pseudomonadati</taxon>
        <taxon>Pseudomonadota</taxon>
        <taxon>Gammaproteobacteria</taxon>
        <taxon>Alteromonadales</taxon>
        <taxon>Shewanellaceae</taxon>
        <taxon>Shewanella</taxon>
    </lineage>
</organism>
<protein>
    <submittedName>
        <fullName evidence="1">DUF1289 domain-containing protein</fullName>
    </submittedName>
</protein>
<dbReference type="Pfam" id="PF06945">
    <property type="entry name" value="DUF1289"/>
    <property type="match status" value="1"/>
</dbReference>
<dbReference type="EMBL" id="CP045503">
    <property type="protein sequence ID" value="QPG57254.1"/>
    <property type="molecule type" value="Genomic_DNA"/>
</dbReference>
<reference evidence="1" key="1">
    <citation type="submission" date="2021-07" db="EMBL/GenBank/DDBJ databases">
        <title>Shewanella sp. YLB-07 whole genome sequence.</title>
        <authorList>
            <person name="Yu L."/>
        </authorList>
    </citation>
    <scope>NUCLEOTIDE SEQUENCE</scope>
    <source>
        <strain evidence="1">YLB-08</strain>
    </source>
</reference>